<feature type="domain" description="Transglycosylase SLT" evidence="1">
    <location>
        <begin position="128"/>
        <end position="207"/>
    </location>
</feature>
<evidence type="ECO:0000313" key="2">
    <source>
        <dbReference type="EMBL" id="MQR02017.1"/>
    </source>
</evidence>
<dbReference type="OrthoDB" id="9815002at2"/>
<organism evidence="2 3">
    <name type="scientific">Glaciimonas soli</name>
    <dbReference type="NCBI Taxonomy" id="2590999"/>
    <lineage>
        <taxon>Bacteria</taxon>
        <taxon>Pseudomonadati</taxon>
        <taxon>Pseudomonadota</taxon>
        <taxon>Betaproteobacteria</taxon>
        <taxon>Burkholderiales</taxon>
        <taxon>Oxalobacteraceae</taxon>
        <taxon>Glaciimonas</taxon>
    </lineage>
</organism>
<dbReference type="Pfam" id="PF01464">
    <property type="entry name" value="SLT"/>
    <property type="match status" value="1"/>
</dbReference>
<dbReference type="Proteomes" id="UP000451565">
    <property type="component" value="Unassembled WGS sequence"/>
</dbReference>
<dbReference type="InterPro" id="IPR023346">
    <property type="entry name" value="Lysozyme-like_dom_sf"/>
</dbReference>
<reference evidence="2 3" key="1">
    <citation type="submission" date="2019-10" db="EMBL/GenBank/DDBJ databases">
        <title>Glaciimonas soli sp. nov., a psychrophilic bacterium isolated from the forest soil of a high elevation mountain in Taiwan.</title>
        <authorList>
            <person name="Wang L.-T."/>
            <person name="Shieh W.Y."/>
        </authorList>
    </citation>
    <scope>NUCLEOTIDE SEQUENCE [LARGE SCALE GENOMIC DNA]</scope>
    <source>
        <strain evidence="2 3">GS1</strain>
    </source>
</reference>
<dbReference type="EMBL" id="WINI01000007">
    <property type="protein sequence ID" value="MQR02017.1"/>
    <property type="molecule type" value="Genomic_DNA"/>
</dbReference>
<dbReference type="Gene3D" id="1.10.530.10">
    <property type="match status" value="1"/>
</dbReference>
<accession>A0A843YVL1</accession>
<comment type="caution">
    <text evidence="2">The sequence shown here is derived from an EMBL/GenBank/DDBJ whole genome shotgun (WGS) entry which is preliminary data.</text>
</comment>
<dbReference type="AlphaFoldDB" id="A0A843YVL1"/>
<evidence type="ECO:0000259" key="1">
    <source>
        <dbReference type="Pfam" id="PF01464"/>
    </source>
</evidence>
<proteinExistence type="predicted"/>
<protein>
    <submittedName>
        <fullName evidence="2">Transglycosylase SLT domain-containing protein</fullName>
    </submittedName>
</protein>
<sequence length="309" mass="32340">MVGMVALIAILLTIIGGTTLAVKPELTAQLKALPIFADAQSNKQAAITPQVVLVDDPQTTVATVASVAQNAVAKPGNAATDVNNKLSFAITPPAKTSDSAQQQVTNWISKKYRVAGDASHMFVSTAYKTAKETKLDPLLILAVMAIESGFNPFAESPVGAQGLMQVMSKVHHDKFAKFGGVQAAMNPTANIKVGSQILKDYVVQGGSIEAGLKRYVGAGAFATDDGYGYRVLTEYKRLQQVATGKNISANGGVTPIATTPKPQPAQIVQPIAQIPATVVPAEASALPIEISDQHVVRQSKLTNDQVAAL</sequence>
<dbReference type="InterPro" id="IPR008258">
    <property type="entry name" value="Transglycosylase_SLT_dom_1"/>
</dbReference>
<evidence type="ECO:0000313" key="3">
    <source>
        <dbReference type="Proteomes" id="UP000451565"/>
    </source>
</evidence>
<dbReference type="SUPFAM" id="SSF53955">
    <property type="entry name" value="Lysozyme-like"/>
    <property type="match status" value="1"/>
</dbReference>
<gene>
    <name evidence="2" type="ORF">GEV47_15170</name>
</gene>
<keyword evidence="3" id="KW-1185">Reference proteome</keyword>
<name>A0A843YVL1_9BURK</name>